<dbReference type="EMBL" id="BAAAPC010000028">
    <property type="protein sequence ID" value="GAA2014537.1"/>
    <property type="molecule type" value="Genomic_DNA"/>
</dbReference>
<dbReference type="InterPro" id="IPR020802">
    <property type="entry name" value="TesA-like"/>
</dbReference>
<feature type="domain" description="Thioesterase TesA-like" evidence="3">
    <location>
        <begin position="2"/>
        <end position="225"/>
    </location>
</feature>
<dbReference type="InterPro" id="IPR012223">
    <property type="entry name" value="TEII"/>
</dbReference>
<dbReference type="PANTHER" id="PTHR11487">
    <property type="entry name" value="THIOESTERASE"/>
    <property type="match status" value="1"/>
</dbReference>
<comment type="similarity">
    <text evidence="1">Belongs to the thioesterase family.</text>
</comment>
<dbReference type="PANTHER" id="PTHR11487:SF0">
    <property type="entry name" value="S-ACYL FATTY ACID SYNTHASE THIOESTERASE, MEDIUM CHAIN"/>
    <property type="match status" value="1"/>
</dbReference>
<dbReference type="InterPro" id="IPR001031">
    <property type="entry name" value="Thioesterase"/>
</dbReference>
<dbReference type="SMART" id="SM00824">
    <property type="entry name" value="PKS_TE"/>
    <property type="match status" value="1"/>
</dbReference>
<evidence type="ECO:0000313" key="5">
    <source>
        <dbReference type="Proteomes" id="UP001501585"/>
    </source>
</evidence>
<dbReference type="SUPFAM" id="SSF53474">
    <property type="entry name" value="alpha/beta-Hydrolases"/>
    <property type="match status" value="1"/>
</dbReference>
<keyword evidence="5" id="KW-1185">Reference proteome</keyword>
<dbReference type="Proteomes" id="UP001501585">
    <property type="component" value="Unassembled WGS sequence"/>
</dbReference>
<protein>
    <submittedName>
        <fullName evidence="4">Pyochelin biosynthesis editing thioesterase PchC</fullName>
    </submittedName>
</protein>
<accession>A0ABP5F285</accession>
<evidence type="ECO:0000259" key="3">
    <source>
        <dbReference type="SMART" id="SM00824"/>
    </source>
</evidence>
<reference evidence="5" key="1">
    <citation type="journal article" date="2019" name="Int. J. Syst. Evol. Microbiol.">
        <title>The Global Catalogue of Microorganisms (GCM) 10K type strain sequencing project: providing services to taxonomists for standard genome sequencing and annotation.</title>
        <authorList>
            <consortium name="The Broad Institute Genomics Platform"/>
            <consortium name="The Broad Institute Genome Sequencing Center for Infectious Disease"/>
            <person name="Wu L."/>
            <person name="Ma J."/>
        </authorList>
    </citation>
    <scope>NUCLEOTIDE SEQUENCE [LARGE SCALE GENOMIC DNA]</scope>
    <source>
        <strain evidence="5">JCM 15313</strain>
    </source>
</reference>
<proteinExistence type="inferred from homology"/>
<keyword evidence="2" id="KW-0378">Hydrolase</keyword>
<sequence>MVCFAHAGGAASAFRTWHRHLPEEIELHAVQYPGRQDRFEESHVDDMDAMAEAITAALRPLRDRPLALLGHSMGAAVAYEVMRRLESEAPNLTCERLFVSGRPAPEVQRPGALHRGDDDGLIEDVRRLGAIAPETLADPTLRGLFIPTLRADYRLIERYSPSPGPALRTPVTALIGEEDPEVTREEALAWSRTTSGSFALRDFPGDHFYLTTQEPQVVDAVAATLTPAVSHHPSESSDGRFLR</sequence>
<evidence type="ECO:0000313" key="4">
    <source>
        <dbReference type="EMBL" id="GAA2014537.1"/>
    </source>
</evidence>
<dbReference type="Gene3D" id="3.40.50.1820">
    <property type="entry name" value="alpha/beta hydrolase"/>
    <property type="match status" value="1"/>
</dbReference>
<organism evidence="4 5">
    <name type="scientific">Nocardiopsis rhodophaea</name>
    <dbReference type="NCBI Taxonomy" id="280238"/>
    <lineage>
        <taxon>Bacteria</taxon>
        <taxon>Bacillati</taxon>
        <taxon>Actinomycetota</taxon>
        <taxon>Actinomycetes</taxon>
        <taxon>Streptosporangiales</taxon>
        <taxon>Nocardiopsidaceae</taxon>
        <taxon>Nocardiopsis</taxon>
    </lineage>
</organism>
<gene>
    <name evidence="4" type="primary">pchC</name>
    <name evidence="4" type="ORF">GCM10009799_48540</name>
</gene>
<dbReference type="Pfam" id="PF00975">
    <property type="entry name" value="Thioesterase"/>
    <property type="match status" value="1"/>
</dbReference>
<comment type="caution">
    <text evidence="4">The sequence shown here is derived from an EMBL/GenBank/DDBJ whole genome shotgun (WGS) entry which is preliminary data.</text>
</comment>
<evidence type="ECO:0000256" key="1">
    <source>
        <dbReference type="ARBA" id="ARBA00007169"/>
    </source>
</evidence>
<dbReference type="InterPro" id="IPR029058">
    <property type="entry name" value="AB_hydrolase_fold"/>
</dbReference>
<name>A0ABP5F285_9ACTN</name>
<evidence type="ECO:0000256" key="2">
    <source>
        <dbReference type="ARBA" id="ARBA00022801"/>
    </source>
</evidence>